<feature type="domain" description="Aspartate/glutamate/uridylate kinase" evidence="5">
    <location>
        <begin position="2"/>
        <end position="119"/>
    </location>
</feature>
<sequence length="120" mass="13119">MKKVVIKIGTAVLTDKDGNLDEGVMQGLVKQICGMLDSEILVLVVSSGAIGAGMGLLKIKKRPQNLAELQSMASIGQTHLMNVYNKYFSSGGRLTGQILLTQDDFDNRVRYLNIKYTINT</sequence>
<dbReference type="GO" id="GO:0005524">
    <property type="term" value="F:ATP binding"/>
    <property type="evidence" value="ECO:0007669"/>
    <property type="project" value="UniProtKB-KW"/>
</dbReference>
<comment type="caution">
    <text evidence="6">The sequence shown here is derived from an EMBL/GenBank/DDBJ whole genome shotgun (WGS) entry which is preliminary data.</text>
</comment>
<dbReference type="InterPro" id="IPR036393">
    <property type="entry name" value="AceGlu_kinase-like_sf"/>
</dbReference>
<keyword evidence="4" id="KW-0067">ATP-binding</keyword>
<feature type="non-terminal residue" evidence="6">
    <location>
        <position position="120"/>
    </location>
</feature>
<dbReference type="InterPro" id="IPR001048">
    <property type="entry name" value="Asp/Glu/Uridylate_kinase"/>
</dbReference>
<keyword evidence="3" id="KW-0418">Kinase</keyword>
<evidence type="ECO:0000256" key="2">
    <source>
        <dbReference type="ARBA" id="ARBA00022741"/>
    </source>
</evidence>
<dbReference type="PANTHER" id="PTHR43654:SF1">
    <property type="entry name" value="ISOPENTENYL PHOSPHATE KINASE"/>
    <property type="match status" value="1"/>
</dbReference>
<dbReference type="AlphaFoldDB" id="X0VVG4"/>
<protein>
    <recommendedName>
        <fullName evidence="5">Aspartate/glutamate/uridylate kinase domain-containing protein</fullName>
    </recommendedName>
</protein>
<dbReference type="GO" id="GO:0004349">
    <property type="term" value="F:glutamate 5-kinase activity"/>
    <property type="evidence" value="ECO:0007669"/>
    <property type="project" value="TreeGrafter"/>
</dbReference>
<dbReference type="SUPFAM" id="SSF53633">
    <property type="entry name" value="Carbamate kinase-like"/>
    <property type="match status" value="1"/>
</dbReference>
<accession>X0VVG4</accession>
<dbReference type="PRINTS" id="PR00474">
    <property type="entry name" value="GLU5KINASE"/>
</dbReference>
<evidence type="ECO:0000313" key="6">
    <source>
        <dbReference type="EMBL" id="GAG22280.1"/>
    </source>
</evidence>
<keyword evidence="1" id="KW-0808">Transferase</keyword>
<reference evidence="6" key="1">
    <citation type="journal article" date="2014" name="Front. Microbiol.">
        <title>High frequency of phylogenetically diverse reductive dehalogenase-homologous genes in deep subseafloor sedimentary metagenomes.</title>
        <authorList>
            <person name="Kawai M."/>
            <person name="Futagami T."/>
            <person name="Toyoda A."/>
            <person name="Takaki Y."/>
            <person name="Nishi S."/>
            <person name="Hori S."/>
            <person name="Arai W."/>
            <person name="Tsubouchi T."/>
            <person name="Morono Y."/>
            <person name="Uchiyama I."/>
            <person name="Ito T."/>
            <person name="Fujiyama A."/>
            <person name="Inagaki F."/>
            <person name="Takami H."/>
        </authorList>
    </citation>
    <scope>NUCLEOTIDE SEQUENCE</scope>
    <source>
        <strain evidence="6">Expedition CK06-06</strain>
    </source>
</reference>
<dbReference type="Pfam" id="PF00696">
    <property type="entry name" value="AA_kinase"/>
    <property type="match status" value="1"/>
</dbReference>
<dbReference type="GO" id="GO:0005829">
    <property type="term" value="C:cytosol"/>
    <property type="evidence" value="ECO:0007669"/>
    <property type="project" value="TreeGrafter"/>
</dbReference>
<dbReference type="PANTHER" id="PTHR43654">
    <property type="entry name" value="GLUTAMATE 5-KINASE"/>
    <property type="match status" value="1"/>
</dbReference>
<dbReference type="Gene3D" id="3.40.1160.10">
    <property type="entry name" value="Acetylglutamate kinase-like"/>
    <property type="match status" value="1"/>
</dbReference>
<keyword evidence="2" id="KW-0547">Nucleotide-binding</keyword>
<dbReference type="EMBL" id="BARS01038409">
    <property type="protein sequence ID" value="GAG22280.1"/>
    <property type="molecule type" value="Genomic_DNA"/>
</dbReference>
<gene>
    <name evidence="6" type="ORF">S01H1_58778</name>
</gene>
<evidence type="ECO:0000259" key="5">
    <source>
        <dbReference type="Pfam" id="PF00696"/>
    </source>
</evidence>
<organism evidence="6">
    <name type="scientific">marine sediment metagenome</name>
    <dbReference type="NCBI Taxonomy" id="412755"/>
    <lineage>
        <taxon>unclassified sequences</taxon>
        <taxon>metagenomes</taxon>
        <taxon>ecological metagenomes</taxon>
    </lineage>
</organism>
<evidence type="ECO:0000256" key="1">
    <source>
        <dbReference type="ARBA" id="ARBA00022679"/>
    </source>
</evidence>
<evidence type="ECO:0000256" key="4">
    <source>
        <dbReference type="ARBA" id="ARBA00022840"/>
    </source>
</evidence>
<evidence type="ECO:0000256" key="3">
    <source>
        <dbReference type="ARBA" id="ARBA00022777"/>
    </source>
</evidence>
<dbReference type="InterPro" id="IPR001057">
    <property type="entry name" value="Glu/AcGlu_kinase"/>
</dbReference>
<name>X0VVG4_9ZZZZ</name>
<proteinExistence type="predicted"/>